<evidence type="ECO:0000256" key="1">
    <source>
        <dbReference type="ARBA" id="ARBA00022723"/>
    </source>
</evidence>
<evidence type="ECO:0000256" key="2">
    <source>
        <dbReference type="ARBA" id="ARBA00022801"/>
    </source>
</evidence>
<dbReference type="SUPFAM" id="SSF109604">
    <property type="entry name" value="HD-domain/PDEase-like"/>
    <property type="match status" value="1"/>
</dbReference>
<dbReference type="Pfam" id="PF00233">
    <property type="entry name" value="PDEase_I"/>
    <property type="match status" value="1"/>
</dbReference>
<organism evidence="5 6">
    <name type="scientific">Chlamydomonas eustigma</name>
    <dbReference type="NCBI Taxonomy" id="1157962"/>
    <lineage>
        <taxon>Eukaryota</taxon>
        <taxon>Viridiplantae</taxon>
        <taxon>Chlorophyta</taxon>
        <taxon>core chlorophytes</taxon>
        <taxon>Chlorophyceae</taxon>
        <taxon>CS clade</taxon>
        <taxon>Chlamydomonadales</taxon>
        <taxon>Chlamydomonadaceae</taxon>
        <taxon>Chlamydomonas</taxon>
    </lineage>
</organism>
<dbReference type="InterPro" id="IPR002073">
    <property type="entry name" value="PDEase_catalytic_dom"/>
</dbReference>
<keyword evidence="6" id="KW-1185">Reference proteome</keyword>
<dbReference type="PANTHER" id="PTHR11347">
    <property type="entry name" value="CYCLIC NUCLEOTIDE PHOSPHODIESTERASE"/>
    <property type="match status" value="1"/>
</dbReference>
<evidence type="ECO:0000313" key="6">
    <source>
        <dbReference type="Proteomes" id="UP000232323"/>
    </source>
</evidence>
<proteinExistence type="predicted"/>
<name>A0A250WWW1_9CHLO</name>
<comment type="caution">
    <text evidence="5">The sequence shown here is derived from an EMBL/GenBank/DDBJ whole genome shotgun (WGS) entry which is preliminary data.</text>
</comment>
<reference evidence="5 6" key="1">
    <citation type="submission" date="2017-08" db="EMBL/GenBank/DDBJ databases">
        <title>Acidophilic green algal genome provides insights into adaptation to an acidic environment.</title>
        <authorList>
            <person name="Hirooka S."/>
            <person name="Hirose Y."/>
            <person name="Kanesaki Y."/>
            <person name="Higuchi S."/>
            <person name="Fujiwara T."/>
            <person name="Onuma R."/>
            <person name="Era A."/>
            <person name="Ohbayashi R."/>
            <person name="Uzuka A."/>
            <person name="Nozaki H."/>
            <person name="Yoshikawa H."/>
            <person name="Miyagishima S.Y."/>
        </authorList>
    </citation>
    <scope>NUCLEOTIDE SEQUENCE [LARGE SCALE GENOMIC DNA]</scope>
    <source>
        <strain evidence="5 6">NIES-2499</strain>
    </source>
</reference>
<dbReference type="Proteomes" id="UP000232323">
    <property type="component" value="Unassembled WGS sequence"/>
</dbReference>
<feature type="domain" description="PDEase" evidence="4">
    <location>
        <begin position="210"/>
        <end position="342"/>
    </location>
</feature>
<accession>A0A250WWW1</accession>
<dbReference type="InterPro" id="IPR036971">
    <property type="entry name" value="PDEase_catalytic_dom_sf"/>
</dbReference>
<sequence length="350" mass="37334">MSRHTAVVRQRSTSLFAAGHYPTTMKARRSDHSHYNVGRGGADIAFVSGGSSVGTTCVSSYASSLETPTSGAAGGGGSFRLLPVASTSPGTHKDMMMTNIKQAEHQLPVMIMDVTGAASSMRRKPHGSSLNRMSSPLGSSSNTTAVMAMKSSNAAFSGGYVAQPRSFGSVVMTAVVAGNHNAAVGNPRDSPSGSASCRQHSEAGAELSVKNMASSQQANQGLDVLLADALDEEGRLLVLQMALKWADIGHLASPREVHLRWVKRLEEEMFRQGDKERAHGLPISPLMDRRKGQGITKSQTGFFNFVALPMYRSMAEAFPSCSPLLEAVKENYEYWSEKEKQCSSSPSTVS</sequence>
<protein>
    <recommendedName>
        <fullName evidence="4">PDEase domain-containing protein</fullName>
    </recommendedName>
</protein>
<dbReference type="GO" id="GO:0046872">
    <property type="term" value="F:metal ion binding"/>
    <property type="evidence" value="ECO:0007669"/>
    <property type="project" value="UniProtKB-KW"/>
</dbReference>
<dbReference type="AlphaFoldDB" id="A0A250WWW1"/>
<evidence type="ECO:0000313" key="5">
    <source>
        <dbReference type="EMBL" id="GAX75328.1"/>
    </source>
</evidence>
<feature type="compositionally biased region" description="Polar residues" evidence="3">
    <location>
        <begin position="189"/>
        <end position="198"/>
    </location>
</feature>
<dbReference type="STRING" id="1157962.A0A250WWW1"/>
<feature type="region of interest" description="Disordered" evidence="3">
    <location>
        <begin position="183"/>
        <end position="203"/>
    </location>
</feature>
<dbReference type="EMBL" id="BEGY01000011">
    <property type="protein sequence ID" value="GAX75328.1"/>
    <property type="molecule type" value="Genomic_DNA"/>
</dbReference>
<dbReference type="GO" id="GO:0007165">
    <property type="term" value="P:signal transduction"/>
    <property type="evidence" value="ECO:0007669"/>
    <property type="project" value="InterPro"/>
</dbReference>
<dbReference type="OrthoDB" id="541489at2759"/>
<feature type="compositionally biased region" description="Polar residues" evidence="3">
    <location>
        <begin position="128"/>
        <end position="139"/>
    </location>
</feature>
<keyword evidence="2" id="KW-0378">Hydrolase</keyword>
<evidence type="ECO:0000256" key="3">
    <source>
        <dbReference type="SAM" id="MobiDB-lite"/>
    </source>
</evidence>
<evidence type="ECO:0000259" key="4">
    <source>
        <dbReference type="PROSITE" id="PS51845"/>
    </source>
</evidence>
<dbReference type="Gene3D" id="1.10.1300.10">
    <property type="entry name" value="3'5'-cyclic nucleotide phosphodiesterase, catalytic domain"/>
    <property type="match status" value="1"/>
</dbReference>
<keyword evidence="1" id="KW-0479">Metal-binding</keyword>
<dbReference type="PROSITE" id="PS51845">
    <property type="entry name" value="PDEASE_I_2"/>
    <property type="match status" value="1"/>
</dbReference>
<gene>
    <name evidence="5" type="ORF">CEUSTIGMA_g2773.t1</name>
</gene>
<dbReference type="GO" id="GO:0004114">
    <property type="term" value="F:3',5'-cyclic-nucleotide phosphodiesterase activity"/>
    <property type="evidence" value="ECO:0007669"/>
    <property type="project" value="InterPro"/>
</dbReference>
<feature type="region of interest" description="Disordered" evidence="3">
    <location>
        <begin position="120"/>
        <end position="139"/>
    </location>
</feature>